<dbReference type="InterPro" id="IPR029865">
    <property type="entry name" value="KIAA0319-like"/>
</dbReference>
<evidence type="ECO:0000256" key="5">
    <source>
        <dbReference type="SAM" id="MobiDB-lite"/>
    </source>
</evidence>
<dbReference type="GO" id="GO:0016020">
    <property type="term" value="C:membrane"/>
    <property type="evidence" value="ECO:0007669"/>
    <property type="project" value="UniProtKB-SubCell"/>
</dbReference>
<evidence type="ECO:0000313" key="10">
    <source>
        <dbReference type="Proteomes" id="UP000275408"/>
    </source>
</evidence>
<keyword evidence="3 6" id="KW-0472">Membrane</keyword>
<dbReference type="SMART" id="SM00765">
    <property type="entry name" value="MANEC"/>
    <property type="match status" value="1"/>
</dbReference>
<dbReference type="AlphaFoldDB" id="A0A3M6V471"/>
<sequence>MDNLSFFVTIIVLALAFLVTTPARGNDSFFGLYRTTRSGPPLAINQNPVCRKAQLLHSDVVQNATLEGQLHAGNFTFLGAVKDMEECMSLCCASKRCQLAYMDNAKCYGVKCYSEELCKITTGISTNDVKISLMVRNDINRKAYVTAYIVVVVVAFGAAVSGTVWAVFIFVRRYRETGGTKSKEDESEEGDMNAEPKIEDTEEKLQIQRNN</sequence>
<evidence type="ECO:0000313" key="9">
    <source>
        <dbReference type="EMBL" id="RMX60721.1"/>
    </source>
</evidence>
<comment type="subcellular location">
    <subcellularLocation>
        <location evidence="1">Membrane</location>
    </subcellularLocation>
</comment>
<dbReference type="EMBL" id="RCHS01000121">
    <property type="protein sequence ID" value="RMX60721.1"/>
    <property type="molecule type" value="Genomic_DNA"/>
</dbReference>
<feature type="domain" description="Seven cysteines N-terminal" evidence="8">
    <location>
        <begin position="45"/>
        <end position="127"/>
    </location>
</feature>
<accession>A0A3M6V471</accession>
<dbReference type="Proteomes" id="UP000275408">
    <property type="component" value="Unassembled WGS sequence"/>
</dbReference>
<feature type="chain" id="PRO_5018287537" description="Seven cysteines N-terminal domain-containing protein" evidence="7">
    <location>
        <begin position="26"/>
        <end position="211"/>
    </location>
</feature>
<keyword evidence="2 7" id="KW-0732">Signal</keyword>
<feature type="compositionally biased region" description="Basic and acidic residues" evidence="5">
    <location>
        <begin position="194"/>
        <end position="211"/>
    </location>
</feature>
<evidence type="ECO:0000256" key="1">
    <source>
        <dbReference type="ARBA" id="ARBA00004370"/>
    </source>
</evidence>
<dbReference type="GO" id="GO:0001764">
    <property type="term" value="P:neuron migration"/>
    <property type="evidence" value="ECO:0007669"/>
    <property type="project" value="TreeGrafter"/>
</dbReference>
<feature type="region of interest" description="Disordered" evidence="5">
    <location>
        <begin position="178"/>
        <end position="211"/>
    </location>
</feature>
<evidence type="ECO:0000256" key="3">
    <source>
        <dbReference type="ARBA" id="ARBA00023136"/>
    </source>
</evidence>
<protein>
    <recommendedName>
        <fullName evidence="8">Seven cysteines N-terminal domain-containing protein</fullName>
    </recommendedName>
</protein>
<dbReference type="InterPro" id="IPR011106">
    <property type="entry name" value="MANSC_N"/>
</dbReference>
<dbReference type="OrthoDB" id="5966086at2759"/>
<gene>
    <name evidence="9" type="ORF">pdam_00006815</name>
</gene>
<name>A0A3M6V471_POCDA</name>
<dbReference type="GO" id="GO:0031410">
    <property type="term" value="C:cytoplasmic vesicle"/>
    <property type="evidence" value="ECO:0007669"/>
    <property type="project" value="TreeGrafter"/>
</dbReference>
<keyword evidence="6" id="KW-0812">Transmembrane</keyword>
<dbReference type="Pfam" id="PF23597">
    <property type="entry name" value="KIAA0319_N"/>
    <property type="match status" value="1"/>
</dbReference>
<keyword evidence="6" id="KW-1133">Transmembrane helix</keyword>
<dbReference type="PANTHER" id="PTHR46182">
    <property type="entry name" value="FI19480P1"/>
    <property type="match status" value="1"/>
</dbReference>
<organism evidence="9 10">
    <name type="scientific">Pocillopora damicornis</name>
    <name type="common">Cauliflower coral</name>
    <name type="synonym">Millepora damicornis</name>
    <dbReference type="NCBI Taxonomy" id="46731"/>
    <lineage>
        <taxon>Eukaryota</taxon>
        <taxon>Metazoa</taxon>
        <taxon>Cnidaria</taxon>
        <taxon>Anthozoa</taxon>
        <taxon>Hexacorallia</taxon>
        <taxon>Scleractinia</taxon>
        <taxon>Astrocoeniina</taxon>
        <taxon>Pocilloporidae</taxon>
        <taxon>Pocillopora</taxon>
    </lineage>
</organism>
<evidence type="ECO:0000256" key="2">
    <source>
        <dbReference type="ARBA" id="ARBA00022729"/>
    </source>
</evidence>
<evidence type="ECO:0000256" key="4">
    <source>
        <dbReference type="ARBA" id="ARBA00023180"/>
    </source>
</evidence>
<reference evidence="9 10" key="1">
    <citation type="journal article" date="2018" name="Sci. Rep.">
        <title>Comparative analysis of the Pocillopora damicornis genome highlights role of immune system in coral evolution.</title>
        <authorList>
            <person name="Cunning R."/>
            <person name="Bay R.A."/>
            <person name="Gillette P."/>
            <person name="Baker A.C."/>
            <person name="Traylor-Knowles N."/>
        </authorList>
    </citation>
    <scope>NUCLEOTIDE SEQUENCE [LARGE SCALE GENOMIC DNA]</scope>
    <source>
        <strain evidence="9">RSMAS</strain>
        <tissue evidence="9">Whole animal</tissue>
    </source>
</reference>
<keyword evidence="4" id="KW-0325">Glycoprotein</keyword>
<dbReference type="PANTHER" id="PTHR46182:SF2">
    <property type="entry name" value="FI19480P1"/>
    <property type="match status" value="1"/>
</dbReference>
<feature type="transmembrane region" description="Helical" evidence="6">
    <location>
        <begin position="145"/>
        <end position="171"/>
    </location>
</feature>
<feature type="signal peptide" evidence="7">
    <location>
        <begin position="1"/>
        <end position="25"/>
    </location>
</feature>
<proteinExistence type="predicted"/>
<dbReference type="InterPro" id="IPR013980">
    <property type="entry name" value="MANSC_dom"/>
</dbReference>
<evidence type="ECO:0000256" key="6">
    <source>
        <dbReference type="SAM" id="Phobius"/>
    </source>
</evidence>
<keyword evidence="10" id="KW-1185">Reference proteome</keyword>
<evidence type="ECO:0000256" key="7">
    <source>
        <dbReference type="SAM" id="SignalP"/>
    </source>
</evidence>
<comment type="caution">
    <text evidence="9">The sequence shown here is derived from an EMBL/GenBank/DDBJ whole genome shotgun (WGS) entry which is preliminary data.</text>
</comment>
<evidence type="ECO:0000259" key="8">
    <source>
        <dbReference type="SMART" id="SM00765"/>
    </source>
</evidence>